<dbReference type="Proteomes" id="UP000010862">
    <property type="component" value="Chromosome 1"/>
</dbReference>
<evidence type="ECO:0000313" key="9">
    <source>
        <dbReference type="Proteomes" id="UP000010862"/>
    </source>
</evidence>
<protein>
    <submittedName>
        <fullName evidence="8">Outer membrane protein</fullName>
    </submittedName>
</protein>
<dbReference type="GO" id="GO:1990281">
    <property type="term" value="C:efflux pump complex"/>
    <property type="evidence" value="ECO:0007669"/>
    <property type="project" value="TreeGrafter"/>
</dbReference>
<sequence length="465" mass="53030">MLQRYSFLAWHWPCKSCMNRIFQLFLLSAVHMPVVAQSSVWTMERCVGYAVEHGIDLRRQRVETEQSHYDVRMARLELLPTIAAETTGQYSWGRNIDPETNTYNTITTFNNYYNVGAVLNLFDGGQAIKALRRARLARAQAETTLQKLADDKAINVMARFVEAVYSRCCVALTSRKLADSQALLAKTRRLFELGEKSRPDVVQMESHVADDDYQLLHQQNVARQALLALKAEMNYPTADSLCLDTTVATALSSASLSSTIAGAERLYSSFESLSPAVRAAQLSVEQSRYDWLICRAQQLPLLKVGAGLSTNYYRNLSQESGSANPFGRQFHNNLGEYVYLSLSIPIFAPGRWRSARRAKTDWMKARLNLVEVQRQLHDDIAKAVMDRDGYCREMRQMERKVVADSLAHYLCCRKYEEGMLSTFDLHTAAQTLQESRIRLLQMQLMLVLKQKLVNYYQGEPLWTSK</sequence>
<keyword evidence="6" id="KW-0472">Membrane</keyword>
<comment type="similarity">
    <text evidence="2">Belongs to the outer membrane factor (OMF) (TC 1.B.17) family.</text>
</comment>
<dbReference type="PATRIC" id="fig|908937.9.peg.749"/>
<evidence type="ECO:0000256" key="6">
    <source>
        <dbReference type="ARBA" id="ARBA00023136"/>
    </source>
</evidence>
<accession>L0J954</accession>
<dbReference type="HOGENOM" id="CLU_012817_11_1_10"/>
<keyword evidence="9" id="KW-1185">Reference proteome</keyword>
<evidence type="ECO:0000256" key="3">
    <source>
        <dbReference type="ARBA" id="ARBA00022448"/>
    </source>
</evidence>
<dbReference type="InterPro" id="IPR051906">
    <property type="entry name" value="TolC-like"/>
</dbReference>
<evidence type="ECO:0000256" key="7">
    <source>
        <dbReference type="ARBA" id="ARBA00023237"/>
    </source>
</evidence>
<evidence type="ECO:0000256" key="4">
    <source>
        <dbReference type="ARBA" id="ARBA00022452"/>
    </source>
</evidence>
<dbReference type="SUPFAM" id="SSF56954">
    <property type="entry name" value="Outer membrane efflux proteins (OEP)"/>
    <property type="match status" value="1"/>
</dbReference>
<name>L0J954_PREDD</name>
<dbReference type="GO" id="GO:0009279">
    <property type="term" value="C:cell outer membrane"/>
    <property type="evidence" value="ECO:0007669"/>
    <property type="project" value="UniProtKB-SubCell"/>
</dbReference>
<proteinExistence type="inferred from homology"/>
<dbReference type="AlphaFoldDB" id="L0J954"/>
<keyword evidence="3" id="KW-0813">Transport</keyword>
<dbReference type="GO" id="GO:0015288">
    <property type="term" value="F:porin activity"/>
    <property type="evidence" value="ECO:0007669"/>
    <property type="project" value="TreeGrafter"/>
</dbReference>
<evidence type="ECO:0000256" key="2">
    <source>
        <dbReference type="ARBA" id="ARBA00007613"/>
    </source>
</evidence>
<evidence type="ECO:0000256" key="5">
    <source>
        <dbReference type="ARBA" id="ARBA00022692"/>
    </source>
</evidence>
<dbReference type="KEGG" id="pdt:Prede_0716"/>
<gene>
    <name evidence="8" type="ordered locus">Prede_0716</name>
</gene>
<reference evidence="9" key="1">
    <citation type="submission" date="2012-02" db="EMBL/GenBank/DDBJ databases">
        <title>Complete sequence of chromosome 1 of Prevotella dentalis DSM 3688.</title>
        <authorList>
            <person name="Lucas S."/>
            <person name="Copeland A."/>
            <person name="Lapidus A."/>
            <person name="Glavina del Rio T."/>
            <person name="Dalin E."/>
            <person name="Tice H."/>
            <person name="Bruce D."/>
            <person name="Goodwin L."/>
            <person name="Pitluck S."/>
            <person name="Peters L."/>
            <person name="Mikhailova N."/>
            <person name="Chertkov O."/>
            <person name="Kyrpides N."/>
            <person name="Mavromatis K."/>
            <person name="Ivanova N."/>
            <person name="Brettin T."/>
            <person name="Detter J.C."/>
            <person name="Han C."/>
            <person name="Larimer F."/>
            <person name="Land M."/>
            <person name="Hauser L."/>
            <person name="Markowitz V."/>
            <person name="Cheng J.-F."/>
            <person name="Hugenholtz P."/>
            <person name="Woyke T."/>
            <person name="Wu D."/>
            <person name="Gronow S."/>
            <person name="Wellnitz S."/>
            <person name="Brambilla E."/>
            <person name="Klenk H.-P."/>
            <person name="Eisen J.A."/>
        </authorList>
    </citation>
    <scope>NUCLEOTIDE SEQUENCE [LARGE SCALE GENOMIC DNA]</scope>
    <source>
        <strain evidence="9">ATCC 49559 / DSM 3688 / JCM 13448 / NCTC 12043 / ES 2772</strain>
    </source>
</reference>
<dbReference type="Gene3D" id="1.20.1600.10">
    <property type="entry name" value="Outer membrane efflux proteins (OEP)"/>
    <property type="match status" value="1"/>
</dbReference>
<evidence type="ECO:0000256" key="1">
    <source>
        <dbReference type="ARBA" id="ARBA00004442"/>
    </source>
</evidence>
<dbReference type="EMBL" id="CP003368">
    <property type="protein sequence ID" value="AGB28070.1"/>
    <property type="molecule type" value="Genomic_DNA"/>
</dbReference>
<dbReference type="GO" id="GO:0015562">
    <property type="term" value="F:efflux transmembrane transporter activity"/>
    <property type="evidence" value="ECO:0007669"/>
    <property type="project" value="InterPro"/>
</dbReference>
<organism evidence="8 9">
    <name type="scientific">Prevotella dentalis (strain ATCC 49559 / DSM 3688 / JCM 13448 / NCTC 12043 / ES 2772)</name>
    <name type="common">Mitsuokella dentalis</name>
    <dbReference type="NCBI Taxonomy" id="908937"/>
    <lineage>
        <taxon>Bacteria</taxon>
        <taxon>Pseudomonadati</taxon>
        <taxon>Bacteroidota</taxon>
        <taxon>Bacteroidia</taxon>
        <taxon>Bacteroidales</taxon>
        <taxon>Prevotellaceae</taxon>
        <taxon>Prevotella</taxon>
    </lineage>
</organism>
<keyword evidence="7" id="KW-0998">Cell outer membrane</keyword>
<dbReference type="InterPro" id="IPR003423">
    <property type="entry name" value="OMP_efflux"/>
</dbReference>
<evidence type="ECO:0000313" key="8">
    <source>
        <dbReference type="EMBL" id="AGB28070.1"/>
    </source>
</evidence>
<keyword evidence="4" id="KW-1134">Transmembrane beta strand</keyword>
<dbReference type="Pfam" id="PF02321">
    <property type="entry name" value="OEP"/>
    <property type="match status" value="2"/>
</dbReference>
<keyword evidence="5" id="KW-0812">Transmembrane</keyword>
<dbReference type="PANTHER" id="PTHR30026">
    <property type="entry name" value="OUTER MEMBRANE PROTEIN TOLC"/>
    <property type="match status" value="1"/>
</dbReference>
<dbReference type="PANTHER" id="PTHR30026:SF20">
    <property type="entry name" value="OUTER MEMBRANE PROTEIN TOLC"/>
    <property type="match status" value="1"/>
</dbReference>
<comment type="subcellular location">
    <subcellularLocation>
        <location evidence="1">Cell outer membrane</location>
    </subcellularLocation>
</comment>